<name>J3TFL3_9ENTR</name>
<dbReference type="KEGG" id="sect:A359_06610"/>
<sequence length="45" mass="4764">MAHSILASGANVIPVFCSLLSCCQADPMASSQEFEIFSGSECPVW</sequence>
<evidence type="ECO:0000313" key="1">
    <source>
        <dbReference type="EMBL" id="AFP85047.1"/>
    </source>
</evidence>
<reference evidence="1 2" key="1">
    <citation type="journal article" date="2012" name="Mol. Biol. Evol.">
        <title>Genome reduction and co-evolution between the primary and secondary bacterial symbionts of psyllids.</title>
        <authorList>
            <person name="Sloan D.B."/>
            <person name="Moran N.A."/>
        </authorList>
    </citation>
    <scope>NUCLEOTIDE SEQUENCE [LARGE SCALE GENOMIC DNA]</scope>
    <source>
        <strain evidence="1">Ceuc_S</strain>
    </source>
</reference>
<evidence type="ECO:0000313" key="2">
    <source>
        <dbReference type="Proteomes" id="UP000003936"/>
    </source>
</evidence>
<dbReference type="EMBL" id="CP003546">
    <property type="protein sequence ID" value="AFP85047.1"/>
    <property type="molecule type" value="Genomic_DNA"/>
</dbReference>
<proteinExistence type="predicted"/>
<organism evidence="1 2">
    <name type="scientific">secondary endosymbiont of Ctenarytaina eucalypti</name>
    <dbReference type="NCBI Taxonomy" id="1199245"/>
    <lineage>
        <taxon>Bacteria</taxon>
        <taxon>Pseudomonadati</taxon>
        <taxon>Pseudomonadota</taxon>
        <taxon>Gammaproteobacteria</taxon>
        <taxon>Enterobacterales</taxon>
        <taxon>Enterobacteriaceae</taxon>
        <taxon>aphid secondary symbionts</taxon>
    </lineage>
</organism>
<dbReference type="HOGENOM" id="CLU_3205135_0_0_6"/>
<keyword evidence="2" id="KW-1185">Reference proteome</keyword>
<accession>J3TFL3</accession>
<dbReference type="AlphaFoldDB" id="J3TFL3"/>
<dbReference type="Proteomes" id="UP000003936">
    <property type="component" value="Chromosome"/>
</dbReference>
<gene>
    <name evidence="1" type="ORF">A359_06610</name>
</gene>
<protein>
    <submittedName>
        <fullName evidence="1">Uncharacterized protein</fullName>
    </submittedName>
</protein>